<reference evidence="15 16" key="1">
    <citation type="submission" date="2016-12" db="EMBL/GenBank/DDBJ databases">
        <title>The whole genome sequencing and assembly of Lactobacillus alimentarius DSM 20249T strain.</title>
        <authorList>
            <person name="Lee Y.-J."/>
            <person name="Yi H."/>
            <person name="Bahn Y.-S."/>
            <person name="Kim J.F."/>
            <person name="Lee D.-W."/>
        </authorList>
    </citation>
    <scope>NUCLEOTIDE SEQUENCE [LARGE SCALE GENOMIC DNA]</scope>
    <source>
        <strain evidence="15 16">DSM 20249</strain>
    </source>
</reference>
<dbReference type="Proteomes" id="UP000234653">
    <property type="component" value="Chromosome"/>
</dbReference>
<evidence type="ECO:0000256" key="5">
    <source>
        <dbReference type="ARBA" id="ARBA00022597"/>
    </source>
</evidence>
<comment type="similarity">
    <text evidence="11">Belongs to the UlaA family.</text>
</comment>
<dbReference type="STRING" id="1423720.FC67_GL001381"/>
<feature type="transmembrane region" description="Helical" evidence="14">
    <location>
        <begin position="341"/>
        <end position="363"/>
    </location>
</feature>
<feature type="transmembrane region" description="Helical" evidence="14">
    <location>
        <begin position="222"/>
        <end position="243"/>
    </location>
</feature>
<dbReference type="PANTHER" id="PTHR33843:SF4">
    <property type="entry name" value="ASCORBATE-SPECIFIC PTS SYSTEM EIIC COMPONENT"/>
    <property type="match status" value="1"/>
</dbReference>
<keyword evidence="6" id="KW-0598">Phosphotransferase system</keyword>
<evidence type="ECO:0000256" key="11">
    <source>
        <dbReference type="ARBA" id="ARBA00038218"/>
    </source>
</evidence>
<evidence type="ECO:0000313" key="16">
    <source>
        <dbReference type="Proteomes" id="UP000234653"/>
    </source>
</evidence>
<organism evidence="15 16">
    <name type="scientific">Companilactobacillus alimentarius DSM 20249</name>
    <dbReference type="NCBI Taxonomy" id="1423720"/>
    <lineage>
        <taxon>Bacteria</taxon>
        <taxon>Bacillati</taxon>
        <taxon>Bacillota</taxon>
        <taxon>Bacilli</taxon>
        <taxon>Lactobacillales</taxon>
        <taxon>Lactobacillaceae</taxon>
        <taxon>Companilactobacillus</taxon>
    </lineage>
</organism>
<dbReference type="RefSeq" id="WP_057737348.1">
    <property type="nucleotide sequence ID" value="NZ_AZDQ01000005.1"/>
</dbReference>
<keyword evidence="7 14" id="KW-0812">Transmembrane</keyword>
<feature type="transmembrane region" description="Helical" evidence="14">
    <location>
        <begin position="119"/>
        <end position="141"/>
    </location>
</feature>
<evidence type="ECO:0000256" key="10">
    <source>
        <dbReference type="ARBA" id="ARBA00037387"/>
    </source>
</evidence>
<proteinExistence type="inferred from homology"/>
<evidence type="ECO:0000256" key="7">
    <source>
        <dbReference type="ARBA" id="ARBA00022692"/>
    </source>
</evidence>
<keyword evidence="3" id="KW-0813">Transport</keyword>
<sequence>MTATLDLIISIVKTPAILVALIAILGLVLQKKSFSDVMTDGIKTFIGFLVLSGGAGIVSGALAPMGKMFIHAFNVQGVIPNNEAVVATVLVTYGSSTALIMLVSMIVNVLLARFTSFKYIYLSGHVMIYMSAMLAVIMSVAGFSTWPLIILGGIALGVADTLMPALVQPFIKEVTHSDSVALAHTGDFGYFISGVVAKIFGNKSKSTEDLKIPKSVSFLRDSTVSITLTMVVIYVILAIFAGPVYVGKMSSGVNYIVYSIIQAGTFAAGVYVILAGVRLILNEIIPAFKGISEKLVPNAKPALDCPIIFPYAPNAVIVGFFSSFVGGVLSMIIMITLHTVIVIPGVVAHFMCGATSGVIGNAVGGRRGAVLGAFVQGIFISFLPLALIPVLGKIGLGNAMFSDSDFGIVGSYVGWLGQAGGTVAISIGIIAALILFILVSVIVSSHRKASLNLNKEIGKENA</sequence>
<evidence type="ECO:0000256" key="4">
    <source>
        <dbReference type="ARBA" id="ARBA00022475"/>
    </source>
</evidence>
<keyword evidence="4" id="KW-1003">Cell membrane</keyword>
<accession>A0A2K9HHR6</accession>
<dbReference type="OrthoDB" id="9796178at2"/>
<feature type="transmembrane region" description="Helical" evidence="14">
    <location>
        <begin position="84"/>
        <end position="107"/>
    </location>
</feature>
<dbReference type="AlphaFoldDB" id="A0A2K9HHR6"/>
<dbReference type="Pfam" id="PF03611">
    <property type="entry name" value="EIIC-GAT"/>
    <property type="match status" value="1"/>
</dbReference>
<evidence type="ECO:0000256" key="13">
    <source>
        <dbReference type="ARBA" id="ARBA00042859"/>
    </source>
</evidence>
<dbReference type="PANTHER" id="PTHR33843">
    <property type="entry name" value="ASCORBATE-SPECIFIC PTS SYSTEM EIIC COMPONENT"/>
    <property type="match status" value="1"/>
</dbReference>
<name>A0A2K9HHR6_9LACO</name>
<dbReference type="InterPro" id="IPR004703">
    <property type="entry name" value="PTS_sugar-sp_permease"/>
</dbReference>
<gene>
    <name evidence="15" type="ORF">LA20249_07820</name>
</gene>
<feature type="transmembrane region" description="Helical" evidence="14">
    <location>
        <begin position="41"/>
        <end position="63"/>
    </location>
</feature>
<comment type="subunit">
    <text evidence="2">Homodimer.</text>
</comment>
<keyword evidence="9 14" id="KW-0472">Membrane</keyword>
<evidence type="ECO:0000256" key="2">
    <source>
        <dbReference type="ARBA" id="ARBA00011738"/>
    </source>
</evidence>
<protein>
    <recommendedName>
        <fullName evidence="12">Ascorbate-specific PTS system EIIC component</fullName>
    </recommendedName>
    <alternativeName>
        <fullName evidence="13">Ascorbate-specific permease IIC component UlaA</fullName>
    </alternativeName>
</protein>
<feature type="transmembrane region" description="Helical" evidence="14">
    <location>
        <begin position="148"/>
        <end position="167"/>
    </location>
</feature>
<dbReference type="NCBIfam" id="NF006922">
    <property type="entry name" value="PRK09410.1-5"/>
    <property type="match status" value="1"/>
</dbReference>
<feature type="transmembrane region" description="Helical" evidence="14">
    <location>
        <begin position="370"/>
        <end position="392"/>
    </location>
</feature>
<evidence type="ECO:0000256" key="3">
    <source>
        <dbReference type="ARBA" id="ARBA00022448"/>
    </source>
</evidence>
<feature type="transmembrane region" description="Helical" evidence="14">
    <location>
        <begin position="412"/>
        <end position="443"/>
    </location>
</feature>
<keyword evidence="16" id="KW-1185">Reference proteome</keyword>
<dbReference type="NCBIfam" id="NF009553">
    <property type="entry name" value="PRK12997.1-5"/>
    <property type="match status" value="1"/>
</dbReference>
<feature type="transmembrane region" description="Helical" evidence="14">
    <location>
        <begin position="7"/>
        <end position="29"/>
    </location>
</feature>
<evidence type="ECO:0000256" key="6">
    <source>
        <dbReference type="ARBA" id="ARBA00022683"/>
    </source>
</evidence>
<feature type="transmembrane region" description="Helical" evidence="14">
    <location>
        <begin position="179"/>
        <end position="201"/>
    </location>
</feature>
<feature type="transmembrane region" description="Helical" evidence="14">
    <location>
        <begin position="255"/>
        <end position="281"/>
    </location>
</feature>
<evidence type="ECO:0000256" key="14">
    <source>
        <dbReference type="SAM" id="Phobius"/>
    </source>
</evidence>
<keyword evidence="5" id="KW-0762">Sugar transport</keyword>
<dbReference type="InterPro" id="IPR051562">
    <property type="entry name" value="Ascorbate-PTS_EIIC"/>
</dbReference>
<dbReference type="GO" id="GO:0009401">
    <property type="term" value="P:phosphoenolpyruvate-dependent sugar phosphotransferase system"/>
    <property type="evidence" value="ECO:0007669"/>
    <property type="project" value="UniProtKB-KW"/>
</dbReference>
<feature type="transmembrane region" description="Helical" evidence="14">
    <location>
        <begin position="315"/>
        <end position="335"/>
    </location>
</feature>
<evidence type="ECO:0000256" key="8">
    <source>
        <dbReference type="ARBA" id="ARBA00022989"/>
    </source>
</evidence>
<evidence type="ECO:0000256" key="9">
    <source>
        <dbReference type="ARBA" id="ARBA00023136"/>
    </source>
</evidence>
<evidence type="ECO:0000256" key="1">
    <source>
        <dbReference type="ARBA" id="ARBA00004651"/>
    </source>
</evidence>
<evidence type="ECO:0000313" key="15">
    <source>
        <dbReference type="EMBL" id="AUI72090.1"/>
    </source>
</evidence>
<comment type="function">
    <text evidence="10">The phosphoenolpyruvate-dependent sugar phosphotransferase system (sugar PTS), a major carbohydrate active transport system, catalyzes the phosphorylation of incoming sugar substrates concomitantly with their translocation across the cell membrane. The enzyme II UlaABC PTS system is involved in ascorbate transport.</text>
</comment>
<evidence type="ECO:0000256" key="12">
    <source>
        <dbReference type="ARBA" id="ARBA00039702"/>
    </source>
</evidence>
<dbReference type="EMBL" id="CP018867">
    <property type="protein sequence ID" value="AUI72090.1"/>
    <property type="molecule type" value="Genomic_DNA"/>
</dbReference>
<keyword evidence="8 14" id="KW-1133">Transmembrane helix</keyword>
<dbReference type="KEGG" id="lali:LA20249_07820"/>
<comment type="subcellular location">
    <subcellularLocation>
        <location evidence="1">Cell membrane</location>
        <topology evidence="1">Multi-pass membrane protein</topology>
    </subcellularLocation>
</comment>
<dbReference type="GO" id="GO:0005886">
    <property type="term" value="C:plasma membrane"/>
    <property type="evidence" value="ECO:0007669"/>
    <property type="project" value="UniProtKB-SubCell"/>
</dbReference>
<dbReference type="NCBIfam" id="NF006920">
    <property type="entry name" value="PRK09410.1-2"/>
    <property type="match status" value="1"/>
</dbReference>